<reference evidence="3" key="1">
    <citation type="submission" date="2022-11" db="UniProtKB">
        <authorList>
            <consortium name="WormBaseParasite"/>
        </authorList>
    </citation>
    <scope>IDENTIFICATION</scope>
</reference>
<dbReference type="WBParaSite" id="PSAMB.scaffold237size62691.g3596.t1">
    <property type="protein sequence ID" value="PSAMB.scaffold237size62691.g3596.t1"/>
    <property type="gene ID" value="PSAMB.scaffold237size62691.g3596"/>
</dbReference>
<feature type="chain" id="PRO_5037184953" evidence="1">
    <location>
        <begin position="24"/>
        <end position="218"/>
    </location>
</feature>
<dbReference type="Proteomes" id="UP000887566">
    <property type="component" value="Unplaced"/>
</dbReference>
<accession>A0A914VTG4</accession>
<protein>
    <submittedName>
        <fullName evidence="3">Uncharacterized protein</fullName>
    </submittedName>
</protein>
<organism evidence="2 3">
    <name type="scientific">Plectus sambesii</name>
    <dbReference type="NCBI Taxonomy" id="2011161"/>
    <lineage>
        <taxon>Eukaryota</taxon>
        <taxon>Metazoa</taxon>
        <taxon>Ecdysozoa</taxon>
        <taxon>Nematoda</taxon>
        <taxon>Chromadorea</taxon>
        <taxon>Plectida</taxon>
        <taxon>Plectina</taxon>
        <taxon>Plectoidea</taxon>
        <taxon>Plectidae</taxon>
        <taxon>Plectus</taxon>
    </lineage>
</organism>
<evidence type="ECO:0000256" key="1">
    <source>
        <dbReference type="SAM" id="SignalP"/>
    </source>
</evidence>
<sequence>MSTYSSILAAVVALTVLLSGVQSVRQCSCKEQENCIKDVKALGQGCVDQCWSITEELTKNSKQLRKCFQGKKGEIDESVQCFQKEMKGCAPNAKGPTIPAQSMDGIMAAAENQIRATIKRTLDSGIAGDMKKVIAVTEKFSNCAKKCLIEKTSDGVCMKKYSCQPLLPNEASAKQIFKKCSRFDFKKQAGPLCQCALNAGVKDLSTYCPVLMLMAPQK</sequence>
<feature type="signal peptide" evidence="1">
    <location>
        <begin position="1"/>
        <end position="23"/>
    </location>
</feature>
<proteinExistence type="predicted"/>
<evidence type="ECO:0000313" key="3">
    <source>
        <dbReference type="WBParaSite" id="PSAMB.scaffold237size62691.g3596.t1"/>
    </source>
</evidence>
<keyword evidence="1" id="KW-0732">Signal</keyword>
<keyword evidence="2" id="KW-1185">Reference proteome</keyword>
<dbReference type="PANTHER" id="PTHR34401">
    <property type="entry name" value="PROTEIN CBG12388-RELATED"/>
    <property type="match status" value="1"/>
</dbReference>
<dbReference type="PANTHER" id="PTHR34401:SF3">
    <property type="entry name" value="DB DOMAIN-CONTAINING PROTEIN"/>
    <property type="match status" value="1"/>
</dbReference>
<evidence type="ECO:0000313" key="2">
    <source>
        <dbReference type="Proteomes" id="UP000887566"/>
    </source>
</evidence>
<dbReference type="AlphaFoldDB" id="A0A914VTG4"/>
<name>A0A914VTG4_9BILA</name>